<sequence>MAAEYENVQGQRRQQGKEAAGGTRAPWSKTGENRPNNPFRTPTPGSQVRGQTAGAAVAPAAASQEAVHRMMAQEGESGGGAENVLSMRASRSLRTRMPKRAGGVLRSLREERKKHDRMLRARRRGKRNGAPLAGAGRRRLDSEDEAKNPLSVEEGRIVAAVTIGGRAMTATIGTGATRSCISEDCVRRQAIRGEIQKMQSRIRLADGSTLEITK</sequence>
<feature type="compositionally biased region" description="Low complexity" evidence="1">
    <location>
        <begin position="53"/>
        <end position="65"/>
    </location>
</feature>
<dbReference type="InterPro" id="IPR021109">
    <property type="entry name" value="Peptidase_aspartic_dom_sf"/>
</dbReference>
<organism evidence="2 3">
    <name type="scientific">Drosophila navojoa</name>
    <name type="common">Fruit fly</name>
    <dbReference type="NCBI Taxonomy" id="7232"/>
    <lineage>
        <taxon>Eukaryota</taxon>
        <taxon>Metazoa</taxon>
        <taxon>Ecdysozoa</taxon>
        <taxon>Arthropoda</taxon>
        <taxon>Hexapoda</taxon>
        <taxon>Insecta</taxon>
        <taxon>Pterygota</taxon>
        <taxon>Neoptera</taxon>
        <taxon>Endopterygota</taxon>
        <taxon>Diptera</taxon>
        <taxon>Brachycera</taxon>
        <taxon>Muscomorpha</taxon>
        <taxon>Ephydroidea</taxon>
        <taxon>Drosophilidae</taxon>
        <taxon>Drosophila</taxon>
    </lineage>
</organism>
<feature type="region of interest" description="Disordered" evidence="1">
    <location>
        <begin position="114"/>
        <end position="149"/>
    </location>
</feature>
<name>A0A484ANK1_DRONA</name>
<evidence type="ECO:0000313" key="3">
    <source>
        <dbReference type="Proteomes" id="UP000295192"/>
    </source>
</evidence>
<accession>A0A484ANK1</accession>
<proteinExistence type="predicted"/>
<feature type="region of interest" description="Disordered" evidence="1">
    <location>
        <begin position="1"/>
        <end position="67"/>
    </location>
</feature>
<feature type="compositionally biased region" description="Basic residues" evidence="1">
    <location>
        <begin position="114"/>
        <end position="127"/>
    </location>
</feature>
<feature type="non-terminal residue" evidence="2">
    <location>
        <position position="214"/>
    </location>
</feature>
<gene>
    <name evidence="2" type="ORF">AWZ03_015314</name>
</gene>
<evidence type="ECO:0000256" key="1">
    <source>
        <dbReference type="SAM" id="MobiDB-lite"/>
    </source>
</evidence>
<keyword evidence="3" id="KW-1185">Reference proteome</keyword>
<dbReference type="Gene3D" id="2.40.70.10">
    <property type="entry name" value="Acid Proteases"/>
    <property type="match status" value="1"/>
</dbReference>
<dbReference type="AlphaFoldDB" id="A0A484ANK1"/>
<protein>
    <submittedName>
        <fullName evidence="2">Uncharacterized protein</fullName>
    </submittedName>
</protein>
<dbReference type="Proteomes" id="UP000295192">
    <property type="component" value="Unassembled WGS sequence"/>
</dbReference>
<comment type="caution">
    <text evidence="2">The sequence shown here is derived from an EMBL/GenBank/DDBJ whole genome shotgun (WGS) entry which is preliminary data.</text>
</comment>
<reference evidence="2 3" key="1">
    <citation type="journal article" date="2019" name="J. Hered.">
        <title>An Improved Genome Assembly for Drosophila navojoa, the Basal Species in the mojavensis Cluster.</title>
        <authorList>
            <person name="Vanderlinde T."/>
            <person name="Dupim E.G."/>
            <person name="Nazario-Yepiz N.O."/>
            <person name="Carvalho A.B."/>
        </authorList>
    </citation>
    <scope>NUCLEOTIDE SEQUENCE [LARGE SCALE GENOMIC DNA]</scope>
    <source>
        <strain evidence="2">Navoj_Jal97</strain>
        <tissue evidence="2">Whole organism</tissue>
    </source>
</reference>
<feature type="compositionally biased region" description="Basic and acidic residues" evidence="1">
    <location>
        <begin position="138"/>
        <end position="147"/>
    </location>
</feature>
<dbReference type="EMBL" id="LSRL02006572">
    <property type="protein sequence ID" value="TDG38264.1"/>
    <property type="molecule type" value="Genomic_DNA"/>
</dbReference>
<feature type="compositionally biased region" description="Low complexity" evidence="1">
    <location>
        <begin position="33"/>
        <end position="44"/>
    </location>
</feature>
<evidence type="ECO:0000313" key="2">
    <source>
        <dbReference type="EMBL" id="TDG38264.1"/>
    </source>
</evidence>